<feature type="region of interest" description="Disordered" evidence="1">
    <location>
        <begin position="382"/>
        <end position="413"/>
    </location>
</feature>
<accession>D8SQZ3</accession>
<feature type="compositionally biased region" description="Acidic residues" evidence="1">
    <location>
        <begin position="100"/>
        <end position="113"/>
    </location>
</feature>
<sequence length="437" mass="46535">MDPGVCLVHPSKRQPVGVCHLCLRDRLVRLSLSGDSSSSHTLLPNSSSSRSSFDSSSCSKTDDSNGNGKCGSGSVVGKLGTIFSLMESDSEEAVARIEEKEGDGDEDDDEEVEQSVPSCLPRSKSLSQWQQQHPPRRSSSTKDPAFARFAAPDSRNGGEGGFPADGFSSARNCKNAAGSYHSPLVSASATPVAHHVDRDHRGARNPHHHSGGGGKLSWISSLFGLRKRKKKSSHNGAVETNFFPPEAWNDDFHHRGAHADRDRLWRSRSVSSGRVIKKSFTPLGDPPADHSSAPTGIDPATSSLEPPRASAPGIEPRVASLIALDMREATKVITNAAYDVEDSGDGGAAYVAGPRSSVASLMDIDRKCTAATCASPTVLQRSRSTGGWRRMIRSESPSSVLANPTAHGSGNGHSDWGFYLTPLRTFNKSRGGSKQGR</sequence>
<protein>
    <submittedName>
        <fullName evidence="2">Uncharacterized protein</fullName>
    </submittedName>
</protein>
<dbReference type="InParanoid" id="D8SQZ3"/>
<feature type="region of interest" description="Disordered" evidence="1">
    <location>
        <begin position="34"/>
        <end position="71"/>
    </location>
</feature>
<feature type="compositionally biased region" description="Low complexity" evidence="1">
    <location>
        <begin position="34"/>
        <end position="59"/>
    </location>
</feature>
<dbReference type="PANTHER" id="PTHR34197">
    <property type="entry name" value="OS04G0591300 PROTEIN"/>
    <property type="match status" value="1"/>
</dbReference>
<evidence type="ECO:0000313" key="2">
    <source>
        <dbReference type="EMBL" id="EFJ13344.1"/>
    </source>
</evidence>
<feature type="region of interest" description="Disordered" evidence="1">
    <location>
        <begin position="188"/>
        <end position="215"/>
    </location>
</feature>
<proteinExistence type="predicted"/>
<gene>
    <name evidence="2" type="ORF">SELMODRAFT_424762</name>
</gene>
<reference evidence="2 3" key="1">
    <citation type="journal article" date="2011" name="Science">
        <title>The Selaginella genome identifies genetic changes associated with the evolution of vascular plants.</title>
        <authorList>
            <person name="Banks J.A."/>
            <person name="Nishiyama T."/>
            <person name="Hasebe M."/>
            <person name="Bowman J.L."/>
            <person name="Gribskov M."/>
            <person name="dePamphilis C."/>
            <person name="Albert V.A."/>
            <person name="Aono N."/>
            <person name="Aoyama T."/>
            <person name="Ambrose B.A."/>
            <person name="Ashton N.W."/>
            <person name="Axtell M.J."/>
            <person name="Barker E."/>
            <person name="Barker M.S."/>
            <person name="Bennetzen J.L."/>
            <person name="Bonawitz N.D."/>
            <person name="Chapple C."/>
            <person name="Cheng C."/>
            <person name="Correa L.G."/>
            <person name="Dacre M."/>
            <person name="DeBarry J."/>
            <person name="Dreyer I."/>
            <person name="Elias M."/>
            <person name="Engstrom E.M."/>
            <person name="Estelle M."/>
            <person name="Feng L."/>
            <person name="Finet C."/>
            <person name="Floyd S.K."/>
            <person name="Frommer W.B."/>
            <person name="Fujita T."/>
            <person name="Gramzow L."/>
            <person name="Gutensohn M."/>
            <person name="Harholt J."/>
            <person name="Hattori M."/>
            <person name="Heyl A."/>
            <person name="Hirai T."/>
            <person name="Hiwatashi Y."/>
            <person name="Ishikawa M."/>
            <person name="Iwata M."/>
            <person name="Karol K.G."/>
            <person name="Koehler B."/>
            <person name="Kolukisaoglu U."/>
            <person name="Kubo M."/>
            <person name="Kurata T."/>
            <person name="Lalonde S."/>
            <person name="Li K."/>
            <person name="Li Y."/>
            <person name="Litt A."/>
            <person name="Lyons E."/>
            <person name="Manning G."/>
            <person name="Maruyama T."/>
            <person name="Michael T.P."/>
            <person name="Mikami K."/>
            <person name="Miyazaki S."/>
            <person name="Morinaga S."/>
            <person name="Murata T."/>
            <person name="Mueller-Roeber B."/>
            <person name="Nelson D.R."/>
            <person name="Obara M."/>
            <person name="Oguri Y."/>
            <person name="Olmstead R.G."/>
            <person name="Onodera N."/>
            <person name="Petersen B.L."/>
            <person name="Pils B."/>
            <person name="Prigge M."/>
            <person name="Rensing S.A."/>
            <person name="Riano-Pachon D.M."/>
            <person name="Roberts A.W."/>
            <person name="Sato Y."/>
            <person name="Scheller H.V."/>
            <person name="Schulz B."/>
            <person name="Schulz C."/>
            <person name="Shakirov E.V."/>
            <person name="Shibagaki N."/>
            <person name="Shinohara N."/>
            <person name="Shippen D.E."/>
            <person name="Soerensen I."/>
            <person name="Sotooka R."/>
            <person name="Sugimoto N."/>
            <person name="Sugita M."/>
            <person name="Sumikawa N."/>
            <person name="Tanurdzic M."/>
            <person name="Theissen G."/>
            <person name="Ulvskov P."/>
            <person name="Wakazuki S."/>
            <person name="Weng J.K."/>
            <person name="Willats W.W."/>
            <person name="Wipf D."/>
            <person name="Wolf P.G."/>
            <person name="Yang L."/>
            <person name="Zimmer A.D."/>
            <person name="Zhu Q."/>
            <person name="Mitros T."/>
            <person name="Hellsten U."/>
            <person name="Loque D."/>
            <person name="Otillar R."/>
            <person name="Salamov A."/>
            <person name="Schmutz J."/>
            <person name="Shapiro H."/>
            <person name="Lindquist E."/>
            <person name="Lucas S."/>
            <person name="Rokhsar D."/>
            <person name="Grigoriev I.V."/>
        </authorList>
    </citation>
    <scope>NUCLEOTIDE SEQUENCE [LARGE SCALE GENOMIC DNA]</scope>
</reference>
<keyword evidence="3" id="KW-1185">Reference proteome</keyword>
<evidence type="ECO:0000313" key="3">
    <source>
        <dbReference type="Proteomes" id="UP000001514"/>
    </source>
</evidence>
<feature type="compositionally biased region" description="Polar residues" evidence="1">
    <location>
        <begin position="124"/>
        <end position="142"/>
    </location>
</feature>
<evidence type="ECO:0000256" key="1">
    <source>
        <dbReference type="SAM" id="MobiDB-lite"/>
    </source>
</evidence>
<feature type="region of interest" description="Disordered" evidence="1">
    <location>
        <begin position="277"/>
        <end position="312"/>
    </location>
</feature>
<feature type="compositionally biased region" description="Polar residues" evidence="1">
    <location>
        <begin position="395"/>
        <end position="408"/>
    </location>
</feature>
<feature type="region of interest" description="Disordered" evidence="1">
    <location>
        <begin position="90"/>
        <end position="163"/>
    </location>
</feature>
<dbReference type="Proteomes" id="UP000001514">
    <property type="component" value="Unassembled WGS sequence"/>
</dbReference>
<dbReference type="HOGENOM" id="CLU_632236_0_0_1"/>
<organism evidence="3">
    <name type="scientific">Selaginella moellendorffii</name>
    <name type="common">Spikemoss</name>
    <dbReference type="NCBI Taxonomy" id="88036"/>
    <lineage>
        <taxon>Eukaryota</taxon>
        <taxon>Viridiplantae</taxon>
        <taxon>Streptophyta</taxon>
        <taxon>Embryophyta</taxon>
        <taxon>Tracheophyta</taxon>
        <taxon>Lycopodiopsida</taxon>
        <taxon>Selaginellales</taxon>
        <taxon>Selaginellaceae</taxon>
        <taxon>Selaginella</taxon>
    </lineage>
</organism>
<dbReference type="KEGG" id="smo:SELMODRAFT_424762"/>
<dbReference type="Gramene" id="EFJ13344">
    <property type="protein sequence ID" value="EFJ13344"/>
    <property type="gene ID" value="SELMODRAFT_424762"/>
</dbReference>
<dbReference type="PANTHER" id="PTHR34197:SF2">
    <property type="entry name" value="OS04G0591300 PROTEIN"/>
    <property type="match status" value="1"/>
</dbReference>
<dbReference type="AlphaFoldDB" id="D8SQZ3"/>
<dbReference type="EMBL" id="GL377634">
    <property type="protein sequence ID" value="EFJ13344.1"/>
    <property type="molecule type" value="Genomic_DNA"/>
</dbReference>
<name>D8SQZ3_SELML</name>